<comment type="caution">
    <text evidence="1">The sequence shown here is derived from an EMBL/GenBank/DDBJ whole genome shotgun (WGS) entry which is preliminary data.</text>
</comment>
<dbReference type="PANTHER" id="PTHR19446">
    <property type="entry name" value="REVERSE TRANSCRIPTASES"/>
    <property type="match status" value="1"/>
</dbReference>
<keyword evidence="2" id="KW-1185">Reference proteome</keyword>
<gene>
    <name evidence="1" type="ORF">AB6A40_003868</name>
</gene>
<organism evidence="1 2">
    <name type="scientific">Gnathostoma spinigerum</name>
    <dbReference type="NCBI Taxonomy" id="75299"/>
    <lineage>
        <taxon>Eukaryota</taxon>
        <taxon>Metazoa</taxon>
        <taxon>Ecdysozoa</taxon>
        <taxon>Nematoda</taxon>
        <taxon>Chromadorea</taxon>
        <taxon>Rhabditida</taxon>
        <taxon>Spirurina</taxon>
        <taxon>Gnathostomatomorpha</taxon>
        <taxon>Gnathostomatoidea</taxon>
        <taxon>Gnathostomatidae</taxon>
        <taxon>Gnathostoma</taxon>
    </lineage>
</organism>
<reference evidence="1 2" key="1">
    <citation type="submission" date="2024-08" db="EMBL/GenBank/DDBJ databases">
        <title>Gnathostoma spinigerum genome.</title>
        <authorList>
            <person name="Gonzalez-Bertolin B."/>
            <person name="Monzon S."/>
            <person name="Zaballos A."/>
            <person name="Jimenez P."/>
            <person name="Dekumyoy P."/>
            <person name="Varona S."/>
            <person name="Cuesta I."/>
            <person name="Sumanam S."/>
            <person name="Adisakwattana P."/>
            <person name="Gasser R.B."/>
            <person name="Hernandez-Gonzalez A."/>
            <person name="Young N.D."/>
            <person name="Perteguer M.J."/>
        </authorList>
    </citation>
    <scope>NUCLEOTIDE SEQUENCE [LARGE SCALE GENOMIC DNA]</scope>
    <source>
        <strain evidence="1">AL3</strain>
        <tissue evidence="1">Liver</tissue>
    </source>
</reference>
<accession>A0ABD6EAT3</accession>
<name>A0ABD6EAT3_9BILA</name>
<evidence type="ECO:0000313" key="2">
    <source>
        <dbReference type="Proteomes" id="UP001608902"/>
    </source>
</evidence>
<dbReference type="AlphaFoldDB" id="A0ABD6EAT3"/>
<proteinExistence type="predicted"/>
<dbReference type="EMBL" id="JBGFUD010002100">
    <property type="protein sequence ID" value="MFH4977159.1"/>
    <property type="molecule type" value="Genomic_DNA"/>
</dbReference>
<evidence type="ECO:0000313" key="1">
    <source>
        <dbReference type="EMBL" id="MFH4977159.1"/>
    </source>
</evidence>
<dbReference type="Proteomes" id="UP001608902">
    <property type="component" value="Unassembled WGS sequence"/>
</dbReference>
<sequence length="167" mass="18659">MEDAVKCGDTKKFYSLLRIYSGKATRAPDCLTSNDGSTLLVNDECLERWRGHFQKLLNRAHPAFPELPLGQKDTYPAMTEPPTLSEIATSIWKLKSGKAAGDDDVYPDLIKCLPPSAPQKLQKLLQQYWETEKVSDECRNAIVVPLHKEGSVIDPENYRGISLLAVV</sequence>
<protein>
    <submittedName>
        <fullName evidence="1">Uncharacterized protein</fullName>
    </submittedName>
</protein>